<feature type="domain" description="Ketosynthase family 3 (KS3)" evidence="13">
    <location>
        <begin position="1"/>
        <end position="412"/>
    </location>
</feature>
<dbReference type="GO" id="GO:0004315">
    <property type="term" value="F:3-oxoacyl-[acyl-carrier-protein] synthase activity"/>
    <property type="evidence" value="ECO:0007669"/>
    <property type="project" value="UniProtKB-EC"/>
</dbReference>
<keyword evidence="6 11" id="KW-0808">Transferase</keyword>
<comment type="catalytic activity">
    <reaction evidence="11">
        <text>a fatty acyl-[ACP] + malonyl-[ACP] + H(+) = a 3-oxoacyl-[ACP] + holo-[ACP] + CO2</text>
        <dbReference type="Rhea" id="RHEA:22836"/>
        <dbReference type="Rhea" id="RHEA-COMP:9623"/>
        <dbReference type="Rhea" id="RHEA-COMP:9685"/>
        <dbReference type="Rhea" id="RHEA-COMP:9916"/>
        <dbReference type="Rhea" id="RHEA-COMP:14125"/>
        <dbReference type="ChEBI" id="CHEBI:15378"/>
        <dbReference type="ChEBI" id="CHEBI:16526"/>
        <dbReference type="ChEBI" id="CHEBI:64479"/>
        <dbReference type="ChEBI" id="CHEBI:78449"/>
        <dbReference type="ChEBI" id="CHEBI:78776"/>
        <dbReference type="ChEBI" id="CHEBI:138651"/>
    </reaction>
</comment>
<comment type="function">
    <text evidence="11">Involved in the type II fatty acid elongation cycle. Catalyzes the elongation of a wide range of acyl-ACP by the addition of two carbons from malonyl-ACP to an acyl acceptor. Can efficiently catalyze the conversion of palmitoleoyl-ACP (cis-hexadec-9-enoyl-ACP) to cis-vaccenoyl-ACP (cis-octadec-11-enoyl-ACP), an essential step in the thermal regulation of fatty acid composition.</text>
</comment>
<comment type="catalytic activity">
    <reaction evidence="11">
        <text>(9Z)-hexadecenoyl-[ACP] + malonyl-[ACP] + H(+) = 3-oxo-(11Z)-octadecenoyl-[ACP] + holo-[ACP] + CO2</text>
        <dbReference type="Rhea" id="RHEA:55040"/>
        <dbReference type="Rhea" id="RHEA-COMP:9623"/>
        <dbReference type="Rhea" id="RHEA-COMP:9685"/>
        <dbReference type="Rhea" id="RHEA-COMP:10800"/>
        <dbReference type="Rhea" id="RHEA-COMP:14074"/>
        <dbReference type="ChEBI" id="CHEBI:15378"/>
        <dbReference type="ChEBI" id="CHEBI:16526"/>
        <dbReference type="ChEBI" id="CHEBI:64479"/>
        <dbReference type="ChEBI" id="CHEBI:78449"/>
        <dbReference type="ChEBI" id="CHEBI:83989"/>
        <dbReference type="ChEBI" id="CHEBI:138538"/>
        <dbReference type="EC" id="2.3.1.179"/>
    </reaction>
</comment>
<dbReference type="NCBIfam" id="NF005589">
    <property type="entry name" value="PRK07314.1"/>
    <property type="match status" value="1"/>
</dbReference>
<proteinExistence type="inferred from homology"/>
<dbReference type="Gene3D" id="3.40.47.10">
    <property type="match status" value="1"/>
</dbReference>
<comment type="pathway">
    <text evidence="1 11">Lipid metabolism; fatty acid biosynthesis.</text>
</comment>
<keyword evidence="10 11" id="KW-0012">Acyltransferase</keyword>
<comment type="similarity">
    <text evidence="2 11 12">Belongs to the thiolase-like superfamily. Beta-ketoacyl-ACP synthases family.</text>
</comment>
<evidence type="ECO:0000313" key="15">
    <source>
        <dbReference type="Proteomes" id="UP001172083"/>
    </source>
</evidence>
<keyword evidence="7" id="KW-0276">Fatty acid metabolism</keyword>
<dbReference type="Proteomes" id="UP001172083">
    <property type="component" value="Unassembled WGS sequence"/>
</dbReference>
<evidence type="ECO:0000256" key="3">
    <source>
        <dbReference type="ARBA" id="ARBA00012356"/>
    </source>
</evidence>
<dbReference type="InterPro" id="IPR016039">
    <property type="entry name" value="Thiolase-like"/>
</dbReference>
<keyword evidence="15" id="KW-1185">Reference proteome</keyword>
<dbReference type="EMBL" id="JAUJEB010000005">
    <property type="protein sequence ID" value="MDN5214571.1"/>
    <property type="molecule type" value="Genomic_DNA"/>
</dbReference>
<dbReference type="InterPro" id="IPR020841">
    <property type="entry name" value="PKS_Beta-ketoAc_synthase_dom"/>
</dbReference>
<evidence type="ECO:0000256" key="8">
    <source>
        <dbReference type="ARBA" id="ARBA00023098"/>
    </source>
</evidence>
<sequence>MKRVVITGMGALTPIGNNLSDYWQGLKNGKSGGDFITRFDYEKFKTKFACELKNFDPLDHMDRKEARKMDAFCQYALVACQEAIDDSKADFDKLNRNRIGVIWASGNGGIGTFEDEVLQYGEGDGTPRYNPFFIHKILCDTSSGLISIKHGLRGINYNTISACASSTTAIIDAFNYIRWGKADMIITGGSEAAITKASIGGFNAMKALSTRNESPATASRPFDADRDGFVMGEGAGALILEDYDHAIQRGATIYAEVAGGGMSADAYHITATHPEGLGAYLGMESALEDAEIKPEDIDYLNMHATSTGLGDISELKAVEKLFGPGNHQLNISATKSMTGHLLGAAGAIEAIASVLAVKNNIVPPTINVENLDGEINDSLNLTLGSRQEKSIQFAMSNTFGFGGHNATLIVKKYHED</sequence>
<dbReference type="PANTHER" id="PTHR11712:SF336">
    <property type="entry name" value="3-OXOACYL-[ACYL-CARRIER-PROTEIN] SYNTHASE, MITOCHONDRIAL"/>
    <property type="match status" value="1"/>
</dbReference>
<dbReference type="PIRSF" id="PIRSF000447">
    <property type="entry name" value="KAS_II"/>
    <property type="match status" value="1"/>
</dbReference>
<dbReference type="InterPro" id="IPR000794">
    <property type="entry name" value="Beta-ketoacyl_synthase"/>
</dbReference>
<dbReference type="NCBIfam" id="TIGR03150">
    <property type="entry name" value="fabF"/>
    <property type="match status" value="1"/>
</dbReference>
<dbReference type="CDD" id="cd00834">
    <property type="entry name" value="KAS_I_II"/>
    <property type="match status" value="1"/>
</dbReference>
<comment type="caution">
    <text evidence="14">The sequence shown here is derived from an EMBL/GenBank/DDBJ whole genome shotgun (WGS) entry which is preliminary data.</text>
</comment>
<dbReference type="SMART" id="SM00825">
    <property type="entry name" value="PKS_KS"/>
    <property type="match status" value="1"/>
</dbReference>
<dbReference type="InterPro" id="IPR018201">
    <property type="entry name" value="Ketoacyl_synth_AS"/>
</dbReference>
<dbReference type="EC" id="2.3.1.179" evidence="3 11"/>
<evidence type="ECO:0000256" key="7">
    <source>
        <dbReference type="ARBA" id="ARBA00022832"/>
    </source>
</evidence>
<dbReference type="RefSeq" id="WP_346759910.1">
    <property type="nucleotide sequence ID" value="NZ_JAUJEB010000005.1"/>
</dbReference>
<protein>
    <recommendedName>
        <fullName evidence="4 11">3-oxoacyl-[acyl-carrier-protein] synthase 2</fullName>
        <ecNumber evidence="3 11">2.3.1.179</ecNumber>
    </recommendedName>
</protein>
<dbReference type="Pfam" id="PF00109">
    <property type="entry name" value="ketoacyl-synt"/>
    <property type="match status" value="1"/>
</dbReference>
<evidence type="ECO:0000256" key="10">
    <source>
        <dbReference type="ARBA" id="ARBA00023315"/>
    </source>
</evidence>
<evidence type="ECO:0000256" key="2">
    <source>
        <dbReference type="ARBA" id="ARBA00008467"/>
    </source>
</evidence>
<dbReference type="InterPro" id="IPR017568">
    <property type="entry name" value="3-oxoacyl-ACP_synth-2"/>
</dbReference>
<keyword evidence="9 11" id="KW-0275">Fatty acid biosynthesis</keyword>
<evidence type="ECO:0000256" key="5">
    <source>
        <dbReference type="ARBA" id="ARBA00022516"/>
    </source>
</evidence>
<evidence type="ECO:0000313" key="14">
    <source>
        <dbReference type="EMBL" id="MDN5214571.1"/>
    </source>
</evidence>
<dbReference type="SUPFAM" id="SSF53901">
    <property type="entry name" value="Thiolase-like"/>
    <property type="match status" value="2"/>
</dbReference>
<reference evidence="14" key="1">
    <citation type="submission" date="2023-06" db="EMBL/GenBank/DDBJ databases">
        <title>Genomic of Agaribacillus aureum.</title>
        <authorList>
            <person name="Wang G."/>
        </authorList>
    </citation>
    <scope>NUCLEOTIDE SEQUENCE</scope>
    <source>
        <strain evidence="14">BMA12</strain>
    </source>
</reference>
<evidence type="ECO:0000256" key="9">
    <source>
        <dbReference type="ARBA" id="ARBA00023160"/>
    </source>
</evidence>
<evidence type="ECO:0000256" key="1">
    <source>
        <dbReference type="ARBA" id="ARBA00005194"/>
    </source>
</evidence>
<dbReference type="PROSITE" id="PS00606">
    <property type="entry name" value="KS3_1"/>
    <property type="match status" value="1"/>
</dbReference>
<evidence type="ECO:0000256" key="12">
    <source>
        <dbReference type="RuleBase" id="RU003694"/>
    </source>
</evidence>
<evidence type="ECO:0000259" key="13">
    <source>
        <dbReference type="PROSITE" id="PS52004"/>
    </source>
</evidence>
<name>A0ABT8LC05_9BACT</name>
<dbReference type="PROSITE" id="PS52004">
    <property type="entry name" value="KS3_2"/>
    <property type="match status" value="1"/>
</dbReference>
<gene>
    <name evidence="14" type="primary">fabF</name>
    <name evidence="14" type="ORF">QQ020_21000</name>
</gene>
<organism evidence="14 15">
    <name type="scientific">Agaribacillus aureus</name>
    <dbReference type="NCBI Taxonomy" id="3051825"/>
    <lineage>
        <taxon>Bacteria</taxon>
        <taxon>Pseudomonadati</taxon>
        <taxon>Bacteroidota</taxon>
        <taxon>Cytophagia</taxon>
        <taxon>Cytophagales</taxon>
        <taxon>Splendidivirgaceae</taxon>
        <taxon>Agaribacillus</taxon>
    </lineage>
</organism>
<keyword evidence="8" id="KW-0443">Lipid metabolism</keyword>
<dbReference type="InterPro" id="IPR014031">
    <property type="entry name" value="Ketoacyl_synth_C"/>
</dbReference>
<evidence type="ECO:0000256" key="4">
    <source>
        <dbReference type="ARBA" id="ARBA00014657"/>
    </source>
</evidence>
<evidence type="ECO:0000256" key="11">
    <source>
        <dbReference type="PIRNR" id="PIRNR000447"/>
    </source>
</evidence>
<evidence type="ECO:0000256" key="6">
    <source>
        <dbReference type="ARBA" id="ARBA00022679"/>
    </source>
</evidence>
<dbReference type="PANTHER" id="PTHR11712">
    <property type="entry name" value="POLYKETIDE SYNTHASE-RELATED"/>
    <property type="match status" value="1"/>
</dbReference>
<dbReference type="Pfam" id="PF02801">
    <property type="entry name" value="Ketoacyl-synt_C"/>
    <property type="match status" value="1"/>
</dbReference>
<keyword evidence="5 11" id="KW-0444">Lipid biosynthesis</keyword>
<dbReference type="InterPro" id="IPR014030">
    <property type="entry name" value="Ketoacyl_synth_N"/>
</dbReference>
<accession>A0ABT8LC05</accession>